<dbReference type="PROSITE" id="PS50526">
    <property type="entry name" value="RDRP_SSRNA_NEG_NONSEG"/>
    <property type="match status" value="1"/>
</dbReference>
<evidence type="ECO:0000256" key="10">
    <source>
        <dbReference type="ARBA" id="ARBA00022695"/>
    </source>
</evidence>
<dbReference type="KEGG" id="vg:37627576"/>
<comment type="catalytic activity">
    <reaction evidence="19">
        <text>a 5'-end triphospho-adenylyl-adenylyl-cytidylyl-adenosine in mRNA + GDP + H(+) = a 5'-end (5'-triphosphoguanosine)-adenylyl-adenylyl-cytidylyl-adenosine in mRNA + diphosphate</text>
        <dbReference type="Rhea" id="RHEA:65436"/>
        <dbReference type="Rhea" id="RHEA-COMP:16797"/>
        <dbReference type="Rhea" id="RHEA-COMP:16799"/>
        <dbReference type="ChEBI" id="CHEBI:15378"/>
        <dbReference type="ChEBI" id="CHEBI:33019"/>
        <dbReference type="ChEBI" id="CHEBI:58189"/>
        <dbReference type="ChEBI" id="CHEBI:156484"/>
        <dbReference type="ChEBI" id="CHEBI:156503"/>
        <dbReference type="EC" id="2.7.7.88"/>
    </reaction>
</comment>
<dbReference type="EC" id="2.1.1.375" evidence="21"/>
<evidence type="ECO:0000256" key="14">
    <source>
        <dbReference type="ARBA" id="ARBA00022844"/>
    </source>
</evidence>
<dbReference type="GO" id="GO:0016787">
    <property type="term" value="F:hydrolase activity"/>
    <property type="evidence" value="ECO:0007669"/>
    <property type="project" value="UniProtKB-KW"/>
</dbReference>
<name>A0A0D3R144_9RHAB</name>
<dbReference type="EMBL" id="KM204995">
    <property type="protein sequence ID" value="AJR28373.1"/>
    <property type="molecule type" value="Viral_cRNA"/>
</dbReference>
<evidence type="ECO:0000256" key="9">
    <source>
        <dbReference type="ARBA" id="ARBA00022691"/>
    </source>
</evidence>
<dbReference type="EC" id="2.7.7.88" evidence="4"/>
<keyword evidence="8" id="KW-0808">Transferase</keyword>
<evidence type="ECO:0000256" key="5">
    <source>
        <dbReference type="ARBA" id="ARBA00022484"/>
    </source>
</evidence>
<evidence type="ECO:0000256" key="25">
    <source>
        <dbReference type="ARBA" id="ARBA00047370"/>
    </source>
</evidence>
<keyword evidence="13" id="KW-0067">ATP-binding</keyword>
<evidence type="ECO:0000256" key="19">
    <source>
        <dbReference type="ARBA" id="ARBA00024494"/>
    </source>
</evidence>
<protein>
    <recommendedName>
        <fullName evidence="23">Replicase</fullName>
        <ecNumber evidence="21">2.1.1.375</ecNumber>
        <ecNumber evidence="3">2.7.7.48</ecNumber>
        <ecNumber evidence="4">2.7.7.88</ecNumber>
    </recommendedName>
    <alternativeName>
        <fullName evidence="22">Transcriptase</fullName>
    </alternativeName>
</protein>
<keyword evidence="10" id="KW-0548">Nucleotidyltransferase</keyword>
<reference evidence="29 30" key="1">
    <citation type="journal article" date="2015" name="PLoS Pathog.">
        <title>Evolution of genome size and complexity in the rhabdoviridae.</title>
        <authorList>
            <person name="Walker P.J."/>
            <person name="Firth C."/>
            <person name="Widen S.G."/>
            <person name="Blasdell K.R."/>
            <person name="Guzman H."/>
            <person name="Wood T.G."/>
            <person name="Paradkar P.N."/>
            <person name="Holmes E.C."/>
            <person name="Tesh R.B."/>
            <person name="Vasilakis N."/>
        </authorList>
    </citation>
    <scope>NUCLEOTIDE SEQUENCE [LARGE SCALE GENOMIC DNA]</scope>
    <source>
        <strain evidence="29">BeAr408005</strain>
    </source>
</reference>
<evidence type="ECO:0000256" key="21">
    <source>
        <dbReference type="ARBA" id="ARBA00026099"/>
    </source>
</evidence>
<comment type="catalytic activity">
    <reaction evidence="26">
        <text>GTP + H2O = GDP + phosphate + H(+)</text>
        <dbReference type="Rhea" id="RHEA:19669"/>
        <dbReference type="ChEBI" id="CHEBI:15377"/>
        <dbReference type="ChEBI" id="CHEBI:15378"/>
        <dbReference type="ChEBI" id="CHEBI:37565"/>
        <dbReference type="ChEBI" id="CHEBI:43474"/>
        <dbReference type="ChEBI" id="CHEBI:58189"/>
    </reaction>
</comment>
<dbReference type="InterPro" id="IPR048397">
    <property type="entry name" value="Methyltrans_Mon_CD"/>
</dbReference>
<dbReference type="RefSeq" id="YP_009362238.1">
    <property type="nucleotide sequence ID" value="NC_034544.1"/>
</dbReference>
<evidence type="ECO:0000256" key="17">
    <source>
        <dbReference type="ARBA" id="ARBA00023200"/>
    </source>
</evidence>
<keyword evidence="17" id="KW-1035">Host cytoplasm</keyword>
<evidence type="ECO:0000256" key="3">
    <source>
        <dbReference type="ARBA" id="ARBA00012494"/>
    </source>
</evidence>
<comment type="subcellular location">
    <subcellularLocation>
        <location evidence="1">Host cytoplasm</location>
    </subcellularLocation>
    <subcellularLocation>
        <location evidence="2">Virion</location>
    </subcellularLocation>
</comment>
<evidence type="ECO:0000256" key="1">
    <source>
        <dbReference type="ARBA" id="ARBA00004192"/>
    </source>
</evidence>
<proteinExistence type="predicted"/>
<evidence type="ECO:0000313" key="29">
    <source>
        <dbReference type="EMBL" id="AJR28373.1"/>
    </source>
</evidence>
<comment type="catalytic activity">
    <reaction evidence="24">
        <text>a 5'-end (5'-triphosphoguanosine)-adenylyl-adenylyl-cytidylyl-adenosine in mRNA + S-adenosyl-L-methionine = a 5'-end (5'-triphosphoguanosine)-(2'-O-methyladenylyl)-adenylyl-cytidylyl-adenosine in mRNA + S-adenosyl-L-homocysteine + H(+)</text>
        <dbReference type="Rhea" id="RHEA:65380"/>
        <dbReference type="Rhea" id="RHEA-COMP:16797"/>
        <dbReference type="Rhea" id="RHEA-COMP:16801"/>
        <dbReference type="ChEBI" id="CHEBI:15378"/>
        <dbReference type="ChEBI" id="CHEBI:57856"/>
        <dbReference type="ChEBI" id="CHEBI:59789"/>
        <dbReference type="ChEBI" id="CHEBI:156482"/>
        <dbReference type="ChEBI" id="CHEBI:156484"/>
    </reaction>
</comment>
<evidence type="ECO:0000256" key="20">
    <source>
        <dbReference type="ARBA" id="ARBA00024499"/>
    </source>
</evidence>
<dbReference type="GeneID" id="37627576"/>
<evidence type="ECO:0000256" key="7">
    <source>
        <dbReference type="ARBA" id="ARBA00022664"/>
    </source>
</evidence>
<keyword evidence="14" id="KW-0946">Virion</keyword>
<dbReference type="InterPro" id="IPR026890">
    <property type="entry name" value="Mononeg_mRNAcap"/>
</dbReference>
<dbReference type="NCBIfam" id="TIGR04198">
    <property type="entry name" value="paramyx_RNAcap"/>
    <property type="match status" value="1"/>
</dbReference>
<evidence type="ECO:0000256" key="23">
    <source>
        <dbReference type="ARBA" id="ARBA00031012"/>
    </source>
</evidence>
<dbReference type="InterPro" id="IPR039736">
    <property type="entry name" value="L_poly_C"/>
</dbReference>
<sequence length="2122" mass="244353">MDQFETFDLYDQDFLSSDPEASSLDDRQDNKQLLFNQDYNLNSPILNDSRLDFLMILKDLRGENRSLIALNKREESRLESDLNQLIQLGAITEDSRRKIIQDNQSELLTVQKAHGFSFAFNAQISEHKSAQMYISMVEDSLKQSLELKSIGETYLQDAMLYPDVSEFKREQFFVCHGGIFLLYHALVLAMNSRSEEEGRDALKWNPDILSAKTLSSPSGHDVKSAPTWVIKSETVGVMVLWSEFVLFLDQHLLMNKNQLMMYKDTLLARCQSWISILIDGGKEMEHRLSTLKSLYKLGDKIISQMGTDGYDLIKMIEPLSVSRLQELSDSLKPLFPPFDDFKNHVTEKCMLFDSNAHHLGSDLKDFIFRQDQFETLLDTFSSFRHWGHPFIHYEEGLKKLKEQVRLEKQIDTEYVECLASDLAFKILKSKFSEDKKWYVDASKMDKKNLLYQFVEENTWPNQTVIDRFGDNWHRLPLTQCFEIPELLDPAQIYSDKSHSGTREEVLDYLAKERRGPIRTKKVLKTMLETPERDWKAFFDQIDKYGFAENSLIIGLKGKERELKIIGRYFALLTWDLRDYFVSTEYLIKRFFVPYFSGLTMADDLLGVIKKMLSNAQGQGRNDYEYITIADHIDYEKWNNHQRDESNKSIFRVMDQFLGYNNLISRTHEVFQRSWIYYAGRSDVLERRGNKIVDNTGKNCFFWEGQAGGLEGLRQKGWTTVSFLVVERESRKRNTLVKVLAQGDNQIVTTHFKTRKCRTEGELSECLMEIRRNNDILMKAIVDGTNKLGLIINDDETVKSTDFLIYGKVPIIRSQMKGLSIKRWSRVNCVTNDQLPSLGSVLSSATTNALTTAHFSPSPLNSVKNHLFFCNLGLNLIKQFNPALGRGMDDKSESYKNSFENNLGRAILIYLDPSLGGRCGTNLGRFLIRMFPDPITEGLSFWRILGERTESRGLKRLAAEIGNPELKRRETKDLEKLLEDPTSLNYKKVPSIQGVLKNEVKSSLLRSSHNIKNNIMKLSLRFHAEEETRFIKWLLSIKPLFPKFLSECYGASFHGLVKSLIGLFANSKSIRNICRVDYKGNLSRIVQNFEEDILRSTSDLVRRAERSHRSLWACSSTLADELRRRSWGDEVIGMTIPHPSELLESPRRSDECQNCQGNAGTTYLTLLCPEGIPQKKTVRGPFEPYLGSTTSEGTSILTPWEKETSVPLIRKAEKLRNCISWFVRPDGNVSKSILNNLQALTGENWDQDLHGYQRTGSALHRFGCSRVSSGGFCASSPENPSWVVMTSDTLGSINERNYDFMYQSLFIYSQAKLFLNSKSAEPGIWHAHLKCQDCLREIPEIFLESDFEFCFRDVHHFLEKWVPRIKDTITERSRDVNLISEDWTCIKIQKKSYYVGKIMGYLYGDRILNKVNSVEESSLYPLSIRNKLDPPDYLKGICHGVMIAAGLSILLRRNVIKGKRIDQALMGSSSWVINELAKSEKFIHFLSGSTILKYLIRLPHKPIASYPPNSVELGYMFRTKCLKIIERLINDPSSHESDKKLFRNIWIFSDIQDGRIIGSLVIGSLMNLKTLRIHKKTETDWMRQIQKMYVSLMEKTGTDLHPMLGIVLNSLNIYRTESEIRHCMKEEPDQVLLESPYDFEGEEAYGYVLKRDLEDLLLSPESQSEEEDDPPAPKIQNPLISSLRLVQLSTGAHYKLRSLIKTQGIDFQDFMCLGDGSGGMTSCLLRLSKTSRGIFNSLLDLSTTPLRGMKPGPPSAVLELGGEADRCVNHLTCWEHPSNLCYSSTWRYFDSIIYKSELDINLIVIDAEFREVEMARKIEDNLISFLSRWNKRTTVIYKTYYDRVDERKSFLMSKLSIFKKINFCVTEFTSSGSSEIYLLLEFDPSRTLNYRTEDFQKIRRELRQICFCFKSPLEEFKRGLKIAREKDLLSGVPARILPDGLEELISVMTYYGVESGHSMKLAGDMRKHQDRDASWLSVIFALASNKHLNWSHYPETPRWCSDGEAKKILCFYVSALFVLSIWTEDPSYYLWGEQFMKAGGNIQYSDRKVKITPGKTRHDVKGLYLDDKMSLIGGTIRCLFLCFGREARRGSARSHDSLICNYNAGCRSKNMGRKLELPKTFWD</sequence>
<keyword evidence="18" id="KW-0511">Multifunctional enzyme</keyword>
<keyword evidence="30" id="KW-1185">Reference proteome</keyword>
<organism evidence="29 30">
    <name type="scientific">Iriri virus</name>
    <dbReference type="NCBI Taxonomy" id="1620893"/>
    <lineage>
        <taxon>Viruses</taxon>
        <taxon>Riboviria</taxon>
        <taxon>Orthornavirae</taxon>
        <taxon>Negarnaviricota</taxon>
        <taxon>Haploviricotina</taxon>
        <taxon>Monjiviricetes</taxon>
        <taxon>Mononegavirales</taxon>
        <taxon>Rhabdoviridae</taxon>
        <taxon>Alpharhabdovirinae</taxon>
        <taxon>Curiovirus</taxon>
        <taxon>Curiovirus iriri</taxon>
    </lineage>
</organism>
<feature type="domain" description="RdRp catalytic" evidence="27">
    <location>
        <begin position="626"/>
        <end position="813"/>
    </location>
</feature>
<evidence type="ECO:0000259" key="28">
    <source>
        <dbReference type="PROSITE" id="PS51590"/>
    </source>
</evidence>
<dbReference type="PROSITE" id="PS51590">
    <property type="entry name" value="SAM_MT_MNV_L"/>
    <property type="match status" value="1"/>
</dbReference>
<dbReference type="Pfam" id="PF21080">
    <property type="entry name" value="Methyltrans_Mon_1st"/>
    <property type="match status" value="1"/>
</dbReference>
<comment type="catalytic activity">
    <reaction evidence="20">
        <text>a 5'-end (5'-triphosphoguanosine)-(2'-O-methyladenylyl)-adenylyl-cytidylyl-adenosine in mRNA + S-adenosyl-L-methionine = a 5'-end (N(7)-methyl 5'-triphosphoguanosine)-(2'-O-methyladenylyl)-adenylyl-cytidylyl-adenosine in mRNA + S-adenosyl-L-homocysteine</text>
        <dbReference type="Rhea" id="RHEA:65440"/>
        <dbReference type="Rhea" id="RHEA-COMP:16798"/>
        <dbReference type="Rhea" id="RHEA-COMP:16801"/>
        <dbReference type="ChEBI" id="CHEBI:57856"/>
        <dbReference type="ChEBI" id="CHEBI:59789"/>
        <dbReference type="ChEBI" id="CHEBI:156482"/>
        <dbReference type="ChEBI" id="CHEBI:156483"/>
    </reaction>
</comment>
<dbReference type="GO" id="GO:0044423">
    <property type="term" value="C:virion component"/>
    <property type="evidence" value="ECO:0007669"/>
    <property type="project" value="UniProtKB-KW"/>
</dbReference>
<evidence type="ECO:0000256" key="8">
    <source>
        <dbReference type="ARBA" id="ARBA00022679"/>
    </source>
</evidence>
<evidence type="ECO:0000259" key="27">
    <source>
        <dbReference type="PROSITE" id="PS50526"/>
    </source>
</evidence>
<dbReference type="GO" id="GO:0005524">
    <property type="term" value="F:ATP binding"/>
    <property type="evidence" value="ECO:0007669"/>
    <property type="project" value="UniProtKB-KW"/>
</dbReference>
<evidence type="ECO:0000256" key="16">
    <source>
        <dbReference type="ARBA" id="ARBA00023042"/>
    </source>
</evidence>
<evidence type="ECO:0000256" key="2">
    <source>
        <dbReference type="ARBA" id="ARBA00004328"/>
    </source>
</evidence>
<evidence type="ECO:0000256" key="18">
    <source>
        <dbReference type="ARBA" id="ARBA00023268"/>
    </source>
</evidence>
<evidence type="ECO:0000256" key="6">
    <source>
        <dbReference type="ARBA" id="ARBA00022603"/>
    </source>
</evidence>
<keyword evidence="12" id="KW-0378">Hydrolase</keyword>
<evidence type="ECO:0000256" key="12">
    <source>
        <dbReference type="ARBA" id="ARBA00022801"/>
    </source>
</evidence>
<keyword evidence="16" id="KW-0506">mRNA capping</keyword>
<keyword evidence="6" id="KW-0489">Methyltransferase</keyword>
<dbReference type="InterPro" id="IPR014023">
    <property type="entry name" value="Mononeg_RNA_pol_cat"/>
</dbReference>
<evidence type="ECO:0000256" key="4">
    <source>
        <dbReference type="ARBA" id="ARBA00012582"/>
    </source>
</evidence>
<dbReference type="EC" id="2.7.7.48" evidence="3"/>
<comment type="catalytic activity">
    <reaction evidence="25">
        <text>a 5'-end (5'-triphosphoguanosine)-adenylyl-adenylyl-cytidylyl-adenosine in mRNA + 2 S-adenosyl-L-methionine = a 5'-end (N(7)-methyl 5'-triphosphoguanosine)-(2'-O-methyladenylyl)-adenylyl-cytidylyl-adenosine in mRNA + 2 S-adenosyl-L-homocysteine + H(+)</text>
        <dbReference type="Rhea" id="RHEA:65376"/>
        <dbReference type="Rhea" id="RHEA-COMP:16797"/>
        <dbReference type="Rhea" id="RHEA-COMP:16798"/>
        <dbReference type="ChEBI" id="CHEBI:15378"/>
        <dbReference type="ChEBI" id="CHEBI:57856"/>
        <dbReference type="ChEBI" id="CHEBI:59789"/>
        <dbReference type="ChEBI" id="CHEBI:156483"/>
        <dbReference type="ChEBI" id="CHEBI:156484"/>
        <dbReference type="EC" id="2.1.1.375"/>
    </reaction>
</comment>
<evidence type="ECO:0000256" key="26">
    <source>
        <dbReference type="ARBA" id="ARBA00048548"/>
    </source>
</evidence>
<dbReference type="GO" id="GO:0003968">
    <property type="term" value="F:RNA-directed RNA polymerase activity"/>
    <property type="evidence" value="ECO:0007669"/>
    <property type="project" value="UniProtKB-KW"/>
</dbReference>
<keyword evidence="9" id="KW-0949">S-adenosyl-L-methionine</keyword>
<evidence type="ECO:0000256" key="22">
    <source>
        <dbReference type="ARBA" id="ARBA00030436"/>
    </source>
</evidence>
<keyword evidence="7" id="KW-0507">mRNA processing</keyword>
<evidence type="ECO:0000256" key="15">
    <source>
        <dbReference type="ARBA" id="ARBA00022953"/>
    </source>
</evidence>
<dbReference type="Pfam" id="PF00946">
    <property type="entry name" value="Mononeg_RNA_pol"/>
    <property type="match status" value="1"/>
</dbReference>
<dbReference type="Pfam" id="PF14314">
    <property type="entry name" value="Methyltrans_Mon_2nd"/>
    <property type="match status" value="1"/>
</dbReference>
<keyword evidence="15" id="KW-0693">Viral RNA replication</keyword>
<dbReference type="GO" id="GO:0030430">
    <property type="term" value="C:host cell cytoplasm"/>
    <property type="evidence" value="ECO:0007669"/>
    <property type="project" value="UniProtKB-SubCell"/>
</dbReference>
<dbReference type="Pfam" id="PF14318">
    <property type="entry name" value="Mononeg_mRNAcap"/>
    <property type="match status" value="1"/>
</dbReference>
<dbReference type="GO" id="GO:0004482">
    <property type="term" value="F:mRNA 5'-cap (guanine-N7-)-methyltransferase activity"/>
    <property type="evidence" value="ECO:0007669"/>
    <property type="project" value="InterPro"/>
</dbReference>
<accession>A0A0D3R144</accession>
<evidence type="ECO:0000256" key="24">
    <source>
        <dbReference type="ARBA" id="ARBA00047332"/>
    </source>
</evidence>
<keyword evidence="5" id="KW-0696">RNA-directed RNA polymerase</keyword>
<dbReference type="Proteomes" id="UP000120691">
    <property type="component" value="Segment"/>
</dbReference>
<evidence type="ECO:0000313" key="30">
    <source>
        <dbReference type="Proteomes" id="UP000120691"/>
    </source>
</evidence>
<evidence type="ECO:0000256" key="11">
    <source>
        <dbReference type="ARBA" id="ARBA00022741"/>
    </source>
</evidence>
<dbReference type="InterPro" id="IPR025786">
    <property type="entry name" value="Mononega_L_MeTrfase"/>
</dbReference>
<dbReference type="InterPro" id="IPR039530">
    <property type="entry name" value="L_methyltransferase_rhabdo"/>
</dbReference>
<keyword evidence="11" id="KW-0547">Nucleotide-binding</keyword>
<feature type="domain" description="Mononegavirus-type SAM-dependent 2'-O-MTase" evidence="28">
    <location>
        <begin position="1683"/>
        <end position="1878"/>
    </location>
</feature>
<evidence type="ECO:0000256" key="13">
    <source>
        <dbReference type="ARBA" id="ARBA00022840"/>
    </source>
</evidence>